<dbReference type="InterPro" id="IPR013249">
    <property type="entry name" value="RNA_pol_sigma70_r4_t2"/>
</dbReference>
<evidence type="ECO:0000313" key="7">
    <source>
        <dbReference type="EMBL" id="MVN32096.1"/>
    </source>
</evidence>
<evidence type="ECO:0000313" key="12">
    <source>
        <dbReference type="Proteomes" id="UP000253752"/>
    </source>
</evidence>
<dbReference type="InterPro" id="IPR014284">
    <property type="entry name" value="RNA_pol_sigma-70_dom"/>
</dbReference>
<dbReference type="InterPro" id="IPR013324">
    <property type="entry name" value="RNA_pol_sigma_r3/r4-like"/>
</dbReference>
<dbReference type="Gene3D" id="1.10.1740.10">
    <property type="match status" value="1"/>
</dbReference>
<evidence type="ECO:0000256" key="3">
    <source>
        <dbReference type="ARBA" id="ARBA00023082"/>
    </source>
</evidence>
<dbReference type="Proteomes" id="UP000253970">
    <property type="component" value="Unassembled WGS sequence"/>
</dbReference>
<dbReference type="EMBL" id="PPTU01000012">
    <property type="protein sequence ID" value="RDB69796.1"/>
    <property type="molecule type" value="Genomic_DNA"/>
</dbReference>
<dbReference type="InterPro" id="IPR007627">
    <property type="entry name" value="RNA_pol_sigma70_r2"/>
</dbReference>
<dbReference type="Gene3D" id="1.10.10.10">
    <property type="entry name" value="Winged helix-like DNA-binding domain superfamily/Winged helix DNA-binding domain"/>
    <property type="match status" value="1"/>
</dbReference>
<dbReference type="Proteomes" id="UP000253752">
    <property type="component" value="Unassembled WGS sequence"/>
</dbReference>
<evidence type="ECO:0000256" key="1">
    <source>
        <dbReference type="ARBA" id="ARBA00010641"/>
    </source>
</evidence>
<dbReference type="AlphaFoldDB" id="A0A369N9W3"/>
<dbReference type="GO" id="GO:0003677">
    <property type="term" value="F:DNA binding"/>
    <property type="evidence" value="ECO:0007669"/>
    <property type="project" value="InterPro"/>
</dbReference>
<evidence type="ECO:0000313" key="13">
    <source>
        <dbReference type="Proteomes" id="UP000253857"/>
    </source>
</evidence>
<dbReference type="EMBL" id="PPUQ01000002">
    <property type="protein sequence ID" value="RDC40956.1"/>
    <property type="molecule type" value="Genomic_DNA"/>
</dbReference>
<dbReference type="Proteomes" id="UP000436429">
    <property type="component" value="Unassembled WGS sequence"/>
</dbReference>
<evidence type="ECO:0000313" key="9">
    <source>
        <dbReference type="EMBL" id="RDB77129.1"/>
    </source>
</evidence>
<dbReference type="EMBL" id="PPTX01000019">
    <property type="protein sequence ID" value="RDB77129.1"/>
    <property type="molecule type" value="Genomic_DNA"/>
</dbReference>
<proteinExistence type="inferred from homology"/>
<dbReference type="NCBIfam" id="TIGR02937">
    <property type="entry name" value="sigma70-ECF"/>
    <property type="match status" value="1"/>
</dbReference>
<dbReference type="EMBL" id="WPOM01000004">
    <property type="protein sequence ID" value="MVN32096.1"/>
    <property type="molecule type" value="Genomic_DNA"/>
</dbReference>
<dbReference type="SUPFAM" id="SSF88659">
    <property type="entry name" value="Sigma3 and sigma4 domains of RNA polymerase sigma factors"/>
    <property type="match status" value="1"/>
</dbReference>
<dbReference type="InterPro" id="IPR039425">
    <property type="entry name" value="RNA_pol_sigma-70-like"/>
</dbReference>
<gene>
    <name evidence="11" type="ORF">C1853_02350</name>
    <name evidence="10" type="ORF">C1871_11120</name>
    <name evidence="9" type="ORF">C1872_11770</name>
    <name evidence="8" type="ORF">C1875_09120</name>
    <name evidence="7" type="ORF">GO726_02760</name>
</gene>
<dbReference type="GO" id="GO:0016987">
    <property type="term" value="F:sigma factor activity"/>
    <property type="evidence" value="ECO:0007669"/>
    <property type="project" value="UniProtKB-KW"/>
</dbReference>
<reference evidence="7 16" key="2">
    <citation type="submission" date="2019-11" db="EMBL/GenBank/DDBJ databases">
        <title>Whole genome shotgun sequencing (WGS) data from Adlercreutzia equolifaciens ResAG-91, Eggerthella lenta MRI-F36, MRI-F37, MRI-F40, ResAG-49, ResAG-88, ResAG-121, ResAG-145, and Gordonibacter sp. ResAG-5, ResAG-26, ResAG-43, ResAG-50, ResAG-59.</title>
        <authorList>
            <person name="Stoll D.A."/>
            <person name="Danylec N."/>
            <person name="Franz C.M.A.P."/>
            <person name="Huch M."/>
        </authorList>
    </citation>
    <scope>NUCLEOTIDE SEQUENCE [LARGE SCALE GENOMIC DNA]</scope>
    <source>
        <strain evidence="7 16">ResAG-88</strain>
    </source>
</reference>
<organism evidence="8 15">
    <name type="scientific">Eggerthella lenta</name>
    <name type="common">Eubacterium lentum</name>
    <dbReference type="NCBI Taxonomy" id="84112"/>
    <lineage>
        <taxon>Bacteria</taxon>
        <taxon>Bacillati</taxon>
        <taxon>Actinomycetota</taxon>
        <taxon>Coriobacteriia</taxon>
        <taxon>Eggerthellales</taxon>
        <taxon>Eggerthellaceae</taxon>
        <taxon>Eggerthella</taxon>
    </lineage>
</organism>
<dbReference type="InterPro" id="IPR013325">
    <property type="entry name" value="RNA_pol_sigma_r2"/>
</dbReference>
<dbReference type="PANTHER" id="PTHR43133:SF51">
    <property type="entry name" value="RNA POLYMERASE SIGMA FACTOR"/>
    <property type="match status" value="1"/>
</dbReference>
<dbReference type="InterPro" id="IPR036388">
    <property type="entry name" value="WH-like_DNA-bd_sf"/>
</dbReference>
<dbReference type="OMA" id="GTHPIHR"/>
<evidence type="ECO:0000313" key="15">
    <source>
        <dbReference type="Proteomes" id="UP000253970"/>
    </source>
</evidence>
<feature type="domain" description="RNA polymerase sigma factor 70 region 4 type 2" evidence="6">
    <location>
        <begin position="111"/>
        <end position="162"/>
    </location>
</feature>
<evidence type="ECO:0000313" key="14">
    <source>
        <dbReference type="Proteomes" id="UP000253915"/>
    </source>
</evidence>
<keyword evidence="4" id="KW-0804">Transcription</keyword>
<keyword evidence="3" id="KW-0731">Sigma factor</keyword>
<evidence type="ECO:0000259" key="5">
    <source>
        <dbReference type="Pfam" id="PF04542"/>
    </source>
</evidence>
<evidence type="ECO:0000313" key="8">
    <source>
        <dbReference type="EMBL" id="RDB69796.1"/>
    </source>
</evidence>
<protein>
    <submittedName>
        <fullName evidence="7 8">RNA polymerase sigma factor</fullName>
    </submittedName>
</protein>
<dbReference type="Proteomes" id="UP000253857">
    <property type="component" value="Unassembled WGS sequence"/>
</dbReference>
<sequence length="172" mass="19654">MQPTLRQDDFMERAMRTWGSTVYRLALNQTQSPHDAEDICQDVFLRLLKDATAFKDDEHLKAWLLCVAINRCRDLHRSAWKRRAELTDAVPDAGREDPRSDDAARALQDSELGRALGRLPDKMRLIVHLHYYEGFSTEEIARLVHCAPATVRSRLSRARTQLGKMLGKGGIL</sequence>
<accession>A0A369N9W3</accession>
<evidence type="ECO:0000256" key="4">
    <source>
        <dbReference type="ARBA" id="ARBA00023163"/>
    </source>
</evidence>
<dbReference type="Proteomes" id="UP000253915">
    <property type="component" value="Unassembled WGS sequence"/>
</dbReference>
<comment type="caution">
    <text evidence="8">The sequence shown here is derived from an EMBL/GenBank/DDBJ whole genome shotgun (WGS) entry which is preliminary data.</text>
</comment>
<evidence type="ECO:0000313" key="16">
    <source>
        <dbReference type="Proteomes" id="UP000436429"/>
    </source>
</evidence>
<dbReference type="Pfam" id="PF04542">
    <property type="entry name" value="Sigma70_r2"/>
    <property type="match status" value="1"/>
</dbReference>
<evidence type="ECO:0000259" key="6">
    <source>
        <dbReference type="Pfam" id="PF08281"/>
    </source>
</evidence>
<dbReference type="GO" id="GO:0006352">
    <property type="term" value="P:DNA-templated transcription initiation"/>
    <property type="evidence" value="ECO:0007669"/>
    <property type="project" value="InterPro"/>
</dbReference>
<evidence type="ECO:0000313" key="11">
    <source>
        <dbReference type="EMBL" id="RDC40956.1"/>
    </source>
</evidence>
<dbReference type="CDD" id="cd06171">
    <property type="entry name" value="Sigma70_r4"/>
    <property type="match status" value="1"/>
</dbReference>
<name>A0A369N9W3_EGGLN</name>
<dbReference type="EMBL" id="PPTY01000022">
    <property type="protein sequence ID" value="RDB83614.1"/>
    <property type="molecule type" value="Genomic_DNA"/>
</dbReference>
<dbReference type="Pfam" id="PF08281">
    <property type="entry name" value="Sigma70_r4_2"/>
    <property type="match status" value="1"/>
</dbReference>
<evidence type="ECO:0000313" key="10">
    <source>
        <dbReference type="EMBL" id="RDB83614.1"/>
    </source>
</evidence>
<feature type="domain" description="RNA polymerase sigma-70 region 2" evidence="5">
    <location>
        <begin position="16"/>
        <end position="81"/>
    </location>
</feature>
<evidence type="ECO:0000256" key="2">
    <source>
        <dbReference type="ARBA" id="ARBA00023015"/>
    </source>
</evidence>
<dbReference type="GeneID" id="69509747"/>
<dbReference type="RefSeq" id="WP_009305860.1">
    <property type="nucleotide sequence ID" value="NZ_AP025575.1"/>
</dbReference>
<comment type="similarity">
    <text evidence="1">Belongs to the sigma-70 factor family. ECF subfamily.</text>
</comment>
<dbReference type="PANTHER" id="PTHR43133">
    <property type="entry name" value="RNA POLYMERASE ECF-TYPE SIGMA FACTO"/>
    <property type="match status" value="1"/>
</dbReference>
<reference evidence="12 13" key="1">
    <citation type="journal article" date="2018" name="Elife">
        <title>Discovery and characterization of a prevalent human gut bacterial enzyme sufficient for the inactivation of a family of plant toxins.</title>
        <authorList>
            <person name="Koppel N."/>
            <person name="Bisanz J.E."/>
            <person name="Pandelia M.E."/>
            <person name="Turnbaugh P.J."/>
            <person name="Balskus E.P."/>
        </authorList>
    </citation>
    <scope>NUCLEOTIDE SEQUENCE [LARGE SCALE GENOMIC DNA]</scope>
    <source>
        <strain evidence="11 14">16A</strain>
        <strain evidence="10 13">FAA1-1-60AUCSF</strain>
        <strain evidence="9 12">MR1 #12</strain>
        <strain evidence="8 15">W1 BHI 6</strain>
    </source>
</reference>
<dbReference type="SUPFAM" id="SSF88946">
    <property type="entry name" value="Sigma2 domain of RNA polymerase sigma factors"/>
    <property type="match status" value="1"/>
</dbReference>
<keyword evidence="2" id="KW-0805">Transcription regulation</keyword>